<dbReference type="InterPro" id="IPR021607">
    <property type="entry name" value="DUF3224"/>
</dbReference>
<gene>
    <name evidence="2" type="ORF">HDF10_004128</name>
</gene>
<evidence type="ECO:0000256" key="1">
    <source>
        <dbReference type="SAM" id="SignalP"/>
    </source>
</evidence>
<dbReference type="AlphaFoldDB" id="A0A7W8JBB2"/>
<comment type="caution">
    <text evidence="2">The sequence shown here is derived from an EMBL/GenBank/DDBJ whole genome shotgun (WGS) entry which is preliminary data.</text>
</comment>
<evidence type="ECO:0000313" key="3">
    <source>
        <dbReference type="Proteomes" id="UP000569092"/>
    </source>
</evidence>
<accession>A0A7W8JBB2</accession>
<protein>
    <recommendedName>
        <fullName evidence="4">DUF3224 domain-containing protein</fullName>
    </recommendedName>
</protein>
<sequence length="146" mass="15246">MKTAIRVLWTICFVLAFNTAVSTHTAKGATLPADETAGSPSIARMLLDKHFHDLEATSKGTMLAAGSGAKGSSGGYVALEIVTETLKGRTGTFLLQRTGTMTHGTPTLSVTVVPDSGTGQLTGLAGKMSINIVEGNHSYDFEYTLP</sequence>
<organism evidence="2 3">
    <name type="scientific">Tunturiibacter lichenicola</name>
    <dbReference type="NCBI Taxonomy" id="2051959"/>
    <lineage>
        <taxon>Bacteria</taxon>
        <taxon>Pseudomonadati</taxon>
        <taxon>Acidobacteriota</taxon>
        <taxon>Terriglobia</taxon>
        <taxon>Terriglobales</taxon>
        <taxon>Acidobacteriaceae</taxon>
        <taxon>Tunturiibacter</taxon>
    </lineage>
</organism>
<dbReference type="Gene3D" id="2.40.350.10">
    <property type="entry name" value="SO1590-like"/>
    <property type="match status" value="1"/>
</dbReference>
<feature type="signal peptide" evidence="1">
    <location>
        <begin position="1"/>
        <end position="22"/>
    </location>
</feature>
<proteinExistence type="predicted"/>
<feature type="chain" id="PRO_5030794899" description="DUF3224 domain-containing protein" evidence="1">
    <location>
        <begin position="23"/>
        <end position="146"/>
    </location>
</feature>
<name>A0A7W8JBB2_9BACT</name>
<evidence type="ECO:0008006" key="4">
    <source>
        <dbReference type="Google" id="ProtNLM"/>
    </source>
</evidence>
<keyword evidence="1" id="KW-0732">Signal</keyword>
<dbReference type="SUPFAM" id="SSF159238">
    <property type="entry name" value="SO1590-like"/>
    <property type="match status" value="1"/>
</dbReference>
<dbReference type="Pfam" id="PF11528">
    <property type="entry name" value="DUF3224"/>
    <property type="match status" value="1"/>
</dbReference>
<dbReference type="EMBL" id="JACHDZ010000009">
    <property type="protein sequence ID" value="MBB5346118.1"/>
    <property type="molecule type" value="Genomic_DNA"/>
</dbReference>
<dbReference type="Proteomes" id="UP000569092">
    <property type="component" value="Unassembled WGS sequence"/>
</dbReference>
<reference evidence="2 3" key="1">
    <citation type="submission" date="2020-08" db="EMBL/GenBank/DDBJ databases">
        <title>Genomic Encyclopedia of Type Strains, Phase IV (KMG-V): Genome sequencing to study the core and pangenomes of soil and plant-associated prokaryotes.</title>
        <authorList>
            <person name="Whitman W."/>
        </authorList>
    </citation>
    <scope>NUCLEOTIDE SEQUENCE [LARGE SCALE GENOMIC DNA]</scope>
    <source>
        <strain evidence="2 3">M8US30</strain>
    </source>
</reference>
<evidence type="ECO:0000313" key="2">
    <source>
        <dbReference type="EMBL" id="MBB5346118.1"/>
    </source>
</evidence>
<dbReference type="InterPro" id="IPR023159">
    <property type="entry name" value="SO1590-like_sf"/>
</dbReference>